<evidence type="ECO:0008006" key="2">
    <source>
        <dbReference type="Google" id="ProtNLM"/>
    </source>
</evidence>
<protein>
    <recommendedName>
        <fullName evidence="2">ATP-binding protein</fullName>
    </recommendedName>
</protein>
<dbReference type="InterPro" id="IPR027417">
    <property type="entry name" value="P-loop_NTPase"/>
</dbReference>
<name>A0A7V3PTH5_UNCW3</name>
<dbReference type="SUPFAM" id="SSF52540">
    <property type="entry name" value="P-loop containing nucleoside triphosphate hydrolases"/>
    <property type="match status" value="1"/>
</dbReference>
<gene>
    <name evidence="1" type="ORF">ENX16_03465</name>
</gene>
<dbReference type="AlphaFoldDB" id="A0A7V3PTH5"/>
<comment type="caution">
    <text evidence="1">The sequence shown here is derived from an EMBL/GenBank/DDBJ whole genome shotgun (WGS) entry which is preliminary data.</text>
</comment>
<sequence length="469" mass="53287">MRRNCSGSPASGWSGRKRKRLRVKNSKVVSHPVFGEGEVIDSRWQGTELLVKFQTGLRLWLPNTRVRFLVEIDSALLDQAVAGVAKVDRISACRMIEAFRLGIVPHQDVELFTFGRDEELKLIDRSLTELTSGRGDAIMIEGEYGAGKTHLLELIHHRALKAGMVTSLVQFDPVEISPHRPKRVYRELLRSLRFLNEGRECGFRELLQLATRLDLTDHIFFGPLLRKLKRLDAGARENEVFWQWIEAESTKEYATGTASPYRVKGAQGIPALYDFSTAADYYCNIISAISYIARQSGFKGLVLLLDEAETVTRLWDIVYLSKSINFMEGLVRIARNDPQLRQISDRLIHNQVKPVPYIYKEPALLLIFATTPCPGEYGYLRLVNAVNHRLELHHLPDPVLANVFATLVRIYERAYPDFKLDVAEQKQLLSQVAKKSSARIRTFIKGCVEKLDLARMRQSGVLPAIMAEN</sequence>
<dbReference type="EMBL" id="DTMZ01000075">
    <property type="protein sequence ID" value="HGD13118.1"/>
    <property type="molecule type" value="Genomic_DNA"/>
</dbReference>
<evidence type="ECO:0000313" key="1">
    <source>
        <dbReference type="EMBL" id="HGD13118.1"/>
    </source>
</evidence>
<reference evidence="1" key="1">
    <citation type="journal article" date="2020" name="mSystems">
        <title>Genome- and Community-Level Interaction Insights into Carbon Utilization and Element Cycling Functions of Hydrothermarchaeota in Hydrothermal Sediment.</title>
        <authorList>
            <person name="Zhou Z."/>
            <person name="Liu Y."/>
            <person name="Xu W."/>
            <person name="Pan J."/>
            <person name="Luo Z.H."/>
            <person name="Li M."/>
        </authorList>
    </citation>
    <scope>NUCLEOTIDE SEQUENCE [LARGE SCALE GENOMIC DNA]</scope>
    <source>
        <strain evidence="1">SpSt-914</strain>
    </source>
</reference>
<organism evidence="1">
    <name type="scientific">candidate division WOR-3 bacterium</name>
    <dbReference type="NCBI Taxonomy" id="2052148"/>
    <lineage>
        <taxon>Bacteria</taxon>
        <taxon>Bacteria division WOR-3</taxon>
    </lineage>
</organism>
<dbReference type="Pfam" id="PF10923">
    <property type="entry name" value="BrxC_BrxD"/>
    <property type="match status" value="1"/>
</dbReference>
<dbReference type="InterPro" id="IPR021228">
    <property type="entry name" value="BrxD"/>
</dbReference>
<proteinExistence type="predicted"/>
<accession>A0A7V3PTH5</accession>
<dbReference type="Gene3D" id="3.40.50.300">
    <property type="entry name" value="P-loop containing nucleotide triphosphate hydrolases"/>
    <property type="match status" value="1"/>
</dbReference>